<dbReference type="OrthoDB" id="9776847at2"/>
<organism evidence="1 2">
    <name type="scientific">Microscilla marina ATCC 23134</name>
    <dbReference type="NCBI Taxonomy" id="313606"/>
    <lineage>
        <taxon>Bacteria</taxon>
        <taxon>Pseudomonadati</taxon>
        <taxon>Bacteroidota</taxon>
        <taxon>Cytophagia</taxon>
        <taxon>Cytophagales</taxon>
        <taxon>Microscillaceae</taxon>
        <taxon>Microscilla</taxon>
    </lineage>
</organism>
<name>A1ZKV2_MICM2</name>
<dbReference type="InterPro" id="IPR004981">
    <property type="entry name" value="Trp_2_3_dOase"/>
</dbReference>
<dbReference type="RefSeq" id="WP_002697064.1">
    <property type="nucleotide sequence ID" value="NZ_AAWS01000013.1"/>
</dbReference>
<evidence type="ECO:0000313" key="2">
    <source>
        <dbReference type="Proteomes" id="UP000004095"/>
    </source>
</evidence>
<dbReference type="GO" id="GO:0046872">
    <property type="term" value="F:metal ion binding"/>
    <property type="evidence" value="ECO:0007669"/>
    <property type="project" value="InterPro"/>
</dbReference>
<dbReference type="GO" id="GO:0020037">
    <property type="term" value="F:heme binding"/>
    <property type="evidence" value="ECO:0007669"/>
    <property type="project" value="InterPro"/>
</dbReference>
<sequence>MNYSDKQETDPELVDNLLSELKKKYSLTGQSLTDNLEGLLHANYLKYWNYVHLDTLLSLQNPRTDFPDEMIFIVYHQVTELYFKLILSEIEQIATEENITADFFTTKLKRINLFFQILTFSYDTMIEGMDVKQFRQFRMALLPASGFQSAQIRKIEIWATDFINLVNKKHKNSFAPNDEISDMFQYIYWKAGATDDTTGEETITSKHFQEKYKTDFILLGEATRTSNLWQIYLKLVAQPATTDTQKEQMKEALRKFDTLMNVDWRLAHFKSAVRYLKNGDGTIDATGGTNWQKYLPPRFQKVIFYPELWVENEINEWGKKWVDKQ</sequence>
<keyword evidence="1" id="KW-0560">Oxidoreductase</keyword>
<accession>A1ZKV2</accession>
<keyword evidence="1" id="KW-0223">Dioxygenase</keyword>
<comment type="caution">
    <text evidence="1">The sequence shown here is derived from an EMBL/GenBank/DDBJ whole genome shotgun (WGS) entry which is preliminary data.</text>
</comment>
<dbReference type="InterPro" id="IPR037217">
    <property type="entry name" value="Trp/Indoleamine_2_3_dOase-like"/>
</dbReference>
<evidence type="ECO:0000313" key="1">
    <source>
        <dbReference type="EMBL" id="EAY28918.1"/>
    </source>
</evidence>
<gene>
    <name evidence="1" type="ORF">M23134_00072</name>
</gene>
<dbReference type="PANTHER" id="PTHR10138">
    <property type="entry name" value="TRYPTOPHAN 2,3-DIOXYGENASE"/>
    <property type="match status" value="1"/>
</dbReference>
<dbReference type="SUPFAM" id="SSF140959">
    <property type="entry name" value="Indolic compounds 2,3-dioxygenase-like"/>
    <property type="match status" value="1"/>
</dbReference>
<proteinExistence type="predicted"/>
<dbReference type="Gene3D" id="1.20.58.480">
    <property type="match status" value="1"/>
</dbReference>
<dbReference type="AlphaFoldDB" id="A1ZKV2"/>
<dbReference type="EMBL" id="AAWS01000013">
    <property type="protein sequence ID" value="EAY28918.1"/>
    <property type="molecule type" value="Genomic_DNA"/>
</dbReference>
<dbReference type="PANTHER" id="PTHR10138:SF0">
    <property type="entry name" value="TRYPTOPHAN 2,3-DIOXYGENASE"/>
    <property type="match status" value="1"/>
</dbReference>
<protein>
    <submittedName>
        <fullName evidence="1">Tryptophan 2,3-dioxygenase</fullName>
    </submittedName>
</protein>
<dbReference type="Pfam" id="PF03301">
    <property type="entry name" value="Trp_dioxygenase"/>
    <property type="match status" value="1"/>
</dbReference>
<dbReference type="GO" id="GO:0019441">
    <property type="term" value="P:L-tryptophan catabolic process to kynurenine"/>
    <property type="evidence" value="ECO:0007669"/>
    <property type="project" value="InterPro"/>
</dbReference>
<dbReference type="Proteomes" id="UP000004095">
    <property type="component" value="Unassembled WGS sequence"/>
</dbReference>
<dbReference type="eggNOG" id="COG3483">
    <property type="taxonomic scope" value="Bacteria"/>
</dbReference>
<keyword evidence="2" id="KW-1185">Reference proteome</keyword>
<dbReference type="GO" id="GO:0004833">
    <property type="term" value="F:L-tryptophan 2,3-dioxygenase activity"/>
    <property type="evidence" value="ECO:0007669"/>
    <property type="project" value="InterPro"/>
</dbReference>
<dbReference type="GO" id="GO:0019442">
    <property type="term" value="P:L-tryptophan catabolic process to acetyl-CoA"/>
    <property type="evidence" value="ECO:0007669"/>
    <property type="project" value="TreeGrafter"/>
</dbReference>
<reference evidence="1 2" key="1">
    <citation type="submission" date="2007-01" db="EMBL/GenBank/DDBJ databases">
        <authorList>
            <person name="Haygood M."/>
            <person name="Podell S."/>
            <person name="Anderson C."/>
            <person name="Hopkinson B."/>
            <person name="Roe K."/>
            <person name="Barbeau K."/>
            <person name="Gaasterland T."/>
            <person name="Ferriera S."/>
            <person name="Johnson J."/>
            <person name="Kravitz S."/>
            <person name="Beeson K."/>
            <person name="Sutton G."/>
            <person name="Rogers Y.-H."/>
            <person name="Friedman R."/>
            <person name="Frazier M."/>
            <person name="Venter J.C."/>
        </authorList>
    </citation>
    <scope>NUCLEOTIDE SEQUENCE [LARGE SCALE GENOMIC DNA]</scope>
    <source>
        <strain evidence="1 2">ATCC 23134</strain>
    </source>
</reference>